<keyword evidence="1" id="KW-0812">Transmembrane</keyword>
<dbReference type="EMBL" id="CAFBPE010000014">
    <property type="protein sequence ID" value="CAB5001836.1"/>
    <property type="molecule type" value="Genomic_DNA"/>
</dbReference>
<evidence type="ECO:0000313" key="2">
    <source>
        <dbReference type="EMBL" id="CAB4746268.1"/>
    </source>
</evidence>
<keyword evidence="1" id="KW-1133">Transmembrane helix</keyword>
<feature type="transmembrane region" description="Helical" evidence="1">
    <location>
        <begin position="6"/>
        <end position="25"/>
    </location>
</feature>
<accession>A0A6J6TGJ8</accession>
<sequence length="59" mass="6468">MDQSLAIGISVGAVYVLVVVLGKRFRISSKYERGSKTLNTWSAQDQGLDPSTEADHERS</sequence>
<keyword evidence="1" id="KW-0472">Membrane</keyword>
<proteinExistence type="predicted"/>
<dbReference type="EMBL" id="CAFBQN010000008">
    <property type="protein sequence ID" value="CAB5053663.1"/>
    <property type="molecule type" value="Genomic_DNA"/>
</dbReference>
<dbReference type="EMBL" id="CAEZZF010000014">
    <property type="protein sequence ID" value="CAB4746268.1"/>
    <property type="molecule type" value="Genomic_DNA"/>
</dbReference>
<protein>
    <submittedName>
        <fullName evidence="2">Unannotated protein</fullName>
    </submittedName>
</protein>
<dbReference type="AlphaFoldDB" id="A0A6J6TGJ8"/>
<reference evidence="2" key="1">
    <citation type="submission" date="2020-05" db="EMBL/GenBank/DDBJ databases">
        <authorList>
            <person name="Chiriac C."/>
            <person name="Salcher M."/>
            <person name="Ghai R."/>
            <person name="Kavagutti S V."/>
        </authorList>
    </citation>
    <scope>NUCLEOTIDE SEQUENCE</scope>
</reference>
<organism evidence="2">
    <name type="scientific">freshwater metagenome</name>
    <dbReference type="NCBI Taxonomy" id="449393"/>
    <lineage>
        <taxon>unclassified sequences</taxon>
        <taxon>metagenomes</taxon>
        <taxon>ecological metagenomes</taxon>
    </lineage>
</organism>
<name>A0A6J6TGJ8_9ZZZZ</name>
<evidence type="ECO:0000256" key="1">
    <source>
        <dbReference type="SAM" id="Phobius"/>
    </source>
</evidence>
<gene>
    <name evidence="2" type="ORF">UFOPK2837_00323</name>
    <name evidence="3" type="ORF">UFOPK4065_00335</name>
    <name evidence="4" type="ORF">UFOPK4319_00256</name>
</gene>
<evidence type="ECO:0000313" key="3">
    <source>
        <dbReference type="EMBL" id="CAB5001836.1"/>
    </source>
</evidence>
<evidence type="ECO:0000313" key="4">
    <source>
        <dbReference type="EMBL" id="CAB5053663.1"/>
    </source>
</evidence>